<dbReference type="Proteomes" id="UP000650424">
    <property type="component" value="Unassembled WGS sequence"/>
</dbReference>
<reference evidence="2 3" key="1">
    <citation type="submission" date="2020-08" db="EMBL/GenBank/DDBJ databases">
        <title>Novel species isolated from subtropical streams in China.</title>
        <authorList>
            <person name="Lu H."/>
        </authorList>
    </citation>
    <scope>NUCLEOTIDE SEQUENCE [LARGE SCALE GENOMIC DNA]</scope>
    <source>
        <strain evidence="2 3">CY18W</strain>
    </source>
</reference>
<keyword evidence="3" id="KW-1185">Reference proteome</keyword>
<evidence type="ECO:0000313" key="2">
    <source>
        <dbReference type="EMBL" id="MBC3916887.1"/>
    </source>
</evidence>
<feature type="chain" id="PRO_5047209324" evidence="1">
    <location>
        <begin position="29"/>
        <end position="304"/>
    </location>
</feature>
<name>A0ABR6ZLX3_9BURK</name>
<accession>A0ABR6ZLX3</accession>
<feature type="signal peptide" evidence="1">
    <location>
        <begin position="1"/>
        <end position="28"/>
    </location>
</feature>
<sequence>MLNKHTPLNFAPGLMAACMLLTSAYASARELPLPDKGRLLATGGVKQVEGAGGGGLAPWATITGYGSEDSYGVNAHITQISTQDYRLRTAGVAVGIADRLEMSLSTQKFTGSQAPLDKLELNQDTLGIKLKIAGDLVSGQDTWQPQVAVGVMFKRDHAVKGLEALGVTNVKQLGAIDDHGIDYYVSATKLYLDQSLLVNGTLRLTKANQMGLLGFGGDKRNQYQLQPEISVAYLFNRKLVGGVEYRGKPRNLGVDNEKAYYDAFLAWFPSKEFSLTLAYVNLGDITVFNPKTQRGWYLSLQVGN</sequence>
<evidence type="ECO:0000256" key="1">
    <source>
        <dbReference type="SAM" id="SignalP"/>
    </source>
</evidence>
<dbReference type="PROSITE" id="PS51257">
    <property type="entry name" value="PROKAR_LIPOPROTEIN"/>
    <property type="match status" value="1"/>
</dbReference>
<evidence type="ECO:0000313" key="3">
    <source>
        <dbReference type="Proteomes" id="UP000650424"/>
    </source>
</evidence>
<keyword evidence="1" id="KW-0732">Signal</keyword>
<dbReference type="InterPro" id="IPR021393">
    <property type="entry name" value="DUF3034"/>
</dbReference>
<proteinExistence type="predicted"/>
<gene>
    <name evidence="2" type="ORF">H8L32_05310</name>
</gene>
<comment type="caution">
    <text evidence="2">The sequence shown here is derived from an EMBL/GenBank/DDBJ whole genome shotgun (WGS) entry which is preliminary data.</text>
</comment>
<dbReference type="Pfam" id="PF11231">
    <property type="entry name" value="DUF3034"/>
    <property type="match status" value="1"/>
</dbReference>
<organism evidence="2 3">
    <name type="scientific">Undibacterium hunanense</name>
    <dbReference type="NCBI Taxonomy" id="2762292"/>
    <lineage>
        <taxon>Bacteria</taxon>
        <taxon>Pseudomonadati</taxon>
        <taxon>Pseudomonadota</taxon>
        <taxon>Betaproteobacteria</taxon>
        <taxon>Burkholderiales</taxon>
        <taxon>Oxalobacteraceae</taxon>
        <taxon>Undibacterium</taxon>
    </lineage>
</organism>
<protein>
    <submittedName>
        <fullName evidence="2">DUF3034 family protein</fullName>
    </submittedName>
</protein>
<dbReference type="EMBL" id="JACOGF010000002">
    <property type="protein sequence ID" value="MBC3916887.1"/>
    <property type="molecule type" value="Genomic_DNA"/>
</dbReference>